<proteinExistence type="predicted"/>
<feature type="compositionally biased region" description="Basic residues" evidence="1">
    <location>
        <begin position="175"/>
        <end position="189"/>
    </location>
</feature>
<feature type="compositionally biased region" description="Basic and acidic residues" evidence="1">
    <location>
        <begin position="153"/>
        <end position="165"/>
    </location>
</feature>
<protein>
    <submittedName>
        <fullName evidence="3">Permease component</fullName>
    </submittedName>
</protein>
<sequence>MKILQKMLSSVVVCSLVVLLTGVSYASPGQFGVEHSYSVAHEKHIRISKEDYTTYVKYHEIPRTFDIRVVDKHTGQTVFNENGASIGTVLSWLEKPTERNRHKRVPLVIPLVWGAAELLPVITTGITVITGITLAESREGPMGKPNRKKQHREIHEKKKQDEKWRGNPNKNPNRLMKKHTPSKKHNGGK</sequence>
<evidence type="ECO:0000256" key="2">
    <source>
        <dbReference type="SAM" id="SignalP"/>
    </source>
</evidence>
<dbReference type="RefSeq" id="WP_006287669.1">
    <property type="nucleotide sequence ID" value="NZ_BALG01000277.1"/>
</dbReference>
<comment type="caution">
    <text evidence="3">The sequence shown here is derived from an EMBL/GenBank/DDBJ whole genome shotgun (WGS) entry which is preliminary data.</text>
</comment>
<keyword evidence="4" id="KW-1185">Reference proteome</keyword>
<feature type="chain" id="PRO_5004100133" evidence="2">
    <location>
        <begin position="27"/>
        <end position="189"/>
    </location>
</feature>
<evidence type="ECO:0000256" key="1">
    <source>
        <dbReference type="SAM" id="MobiDB-lite"/>
    </source>
</evidence>
<evidence type="ECO:0000313" key="3">
    <source>
        <dbReference type="EMBL" id="GAC43895.1"/>
    </source>
</evidence>
<dbReference type="OrthoDB" id="41445at2"/>
<dbReference type="EMBL" id="BALG01000277">
    <property type="protein sequence ID" value="GAC43895.1"/>
    <property type="molecule type" value="Genomic_DNA"/>
</dbReference>
<accession>M9LKN0</accession>
<gene>
    <name evidence="3" type="ORF">PPOP_3295</name>
</gene>
<feature type="signal peptide" evidence="2">
    <location>
        <begin position="1"/>
        <end position="26"/>
    </location>
</feature>
<keyword evidence="2" id="KW-0732">Signal</keyword>
<name>M9LKN0_PAEPP</name>
<reference evidence="3 4" key="1">
    <citation type="submission" date="2012-10" db="EMBL/GenBank/DDBJ databases">
        <title>Draft Genome Sequence of Paenibacillus popilliae ATCC 14706T.</title>
        <authorList>
            <person name="Iiyama K."/>
            <person name="Mori K."/>
            <person name="Mon H."/>
            <person name="Chieda Y."/>
            <person name="Lee J.M."/>
            <person name="Kusakabe T."/>
            <person name="Tashiro K."/>
            <person name="Asano S."/>
            <person name="Yasunaga-Aoki C."/>
            <person name="Shimizu S."/>
        </authorList>
    </citation>
    <scope>NUCLEOTIDE SEQUENCE [LARGE SCALE GENOMIC DNA]</scope>
    <source>
        <strain evidence="3 4">ATCC 14706</strain>
    </source>
</reference>
<dbReference type="Proteomes" id="UP000029453">
    <property type="component" value="Unassembled WGS sequence"/>
</dbReference>
<organism evidence="3 4">
    <name type="scientific">Paenibacillus popilliae ATCC 14706</name>
    <dbReference type="NCBI Taxonomy" id="1212764"/>
    <lineage>
        <taxon>Bacteria</taxon>
        <taxon>Bacillati</taxon>
        <taxon>Bacillota</taxon>
        <taxon>Bacilli</taxon>
        <taxon>Bacillales</taxon>
        <taxon>Paenibacillaceae</taxon>
        <taxon>Paenibacillus</taxon>
    </lineage>
</organism>
<feature type="region of interest" description="Disordered" evidence="1">
    <location>
        <begin position="137"/>
        <end position="189"/>
    </location>
</feature>
<evidence type="ECO:0000313" key="4">
    <source>
        <dbReference type="Proteomes" id="UP000029453"/>
    </source>
</evidence>
<dbReference type="AlphaFoldDB" id="M9LKN0"/>